<dbReference type="PANTHER" id="PTHR21716">
    <property type="entry name" value="TRANSMEMBRANE PROTEIN"/>
    <property type="match status" value="1"/>
</dbReference>
<keyword evidence="5 8" id="KW-0812">Transmembrane</keyword>
<feature type="transmembrane region" description="Helical" evidence="8">
    <location>
        <begin position="62"/>
        <end position="83"/>
    </location>
</feature>
<feature type="transmembrane region" description="Helical" evidence="8">
    <location>
        <begin position="264"/>
        <end position="281"/>
    </location>
</feature>
<keyword evidence="10" id="KW-1185">Reference proteome</keyword>
<reference evidence="9 10" key="1">
    <citation type="submission" date="2018-01" db="EMBL/GenBank/DDBJ databases">
        <title>A novel member of the phylum Bacteroidetes isolated from glacier ice.</title>
        <authorList>
            <person name="Liu Q."/>
            <person name="Xin Y.-H."/>
        </authorList>
    </citation>
    <scope>NUCLEOTIDE SEQUENCE [LARGE SCALE GENOMIC DNA]</scope>
    <source>
        <strain evidence="9 10">RB1R16</strain>
    </source>
</reference>
<evidence type="ECO:0000256" key="3">
    <source>
        <dbReference type="ARBA" id="ARBA00022448"/>
    </source>
</evidence>
<protein>
    <recommendedName>
        <fullName evidence="11">AI-2E family transporter</fullName>
    </recommendedName>
</protein>
<comment type="similarity">
    <text evidence="2">Belongs to the autoinducer-2 exporter (AI-2E) (TC 2.A.86) family.</text>
</comment>
<evidence type="ECO:0000313" key="10">
    <source>
        <dbReference type="Proteomes" id="UP000239872"/>
    </source>
</evidence>
<keyword evidence="3" id="KW-0813">Transport</keyword>
<comment type="subcellular location">
    <subcellularLocation>
        <location evidence="1">Cell membrane</location>
        <topology evidence="1">Multi-pass membrane protein</topology>
    </subcellularLocation>
</comment>
<dbReference type="EMBL" id="PPSL01000005">
    <property type="protein sequence ID" value="PQJ09787.1"/>
    <property type="molecule type" value="Genomic_DNA"/>
</dbReference>
<evidence type="ECO:0000256" key="8">
    <source>
        <dbReference type="SAM" id="Phobius"/>
    </source>
</evidence>
<accession>A0A2S7ST62</accession>
<dbReference type="OrthoDB" id="9793390at2"/>
<dbReference type="GO" id="GO:0055085">
    <property type="term" value="P:transmembrane transport"/>
    <property type="evidence" value="ECO:0007669"/>
    <property type="project" value="TreeGrafter"/>
</dbReference>
<dbReference type="GO" id="GO:0005886">
    <property type="term" value="C:plasma membrane"/>
    <property type="evidence" value="ECO:0007669"/>
    <property type="project" value="UniProtKB-SubCell"/>
</dbReference>
<dbReference type="AlphaFoldDB" id="A0A2S7ST62"/>
<feature type="transmembrane region" description="Helical" evidence="8">
    <location>
        <begin position="203"/>
        <end position="225"/>
    </location>
</feature>
<dbReference type="PANTHER" id="PTHR21716:SF53">
    <property type="entry name" value="PERMEASE PERM-RELATED"/>
    <property type="match status" value="1"/>
</dbReference>
<proteinExistence type="inferred from homology"/>
<dbReference type="Pfam" id="PF01594">
    <property type="entry name" value="AI-2E_transport"/>
    <property type="match status" value="1"/>
</dbReference>
<evidence type="ECO:0000256" key="4">
    <source>
        <dbReference type="ARBA" id="ARBA00022475"/>
    </source>
</evidence>
<dbReference type="RefSeq" id="WP_105040559.1">
    <property type="nucleotide sequence ID" value="NZ_PPSL01000005.1"/>
</dbReference>
<keyword evidence="7 8" id="KW-0472">Membrane</keyword>
<sequence>MGTLKMPFYARLAFILISFVLIILLLEQGSGIFIPLVFALLISILLYPLNRFLEQKWRMGRGMAAMLSLLLFVTILTTFIYFLSIQLASFADNFPVMKTRFQAIFNDLHHWLSFKMHINRATQNDYINKSAASILENAAHSVSNVFLSISSILLLAVFVFIFTFFMLFHRRLLMNFAIKLFSDEHKSKVTEVIFETKTMINSYVAGLLLEMVIMSVANSALLLIMGVEYAVLLGVMAAVLNIIPYIGIYSATAFITLVTFANSGLNLALEAGVGMLVLHIIDSNVLMPRIVGARVKMNPFVTILAVIIGEYVWGIPGMFLFIPIVGMIKLICERVEGLEAWAILIGVDEGVKRPKKKVKLPEPEEVQKAIEE</sequence>
<name>A0A2S7ST62_9BACT</name>
<feature type="transmembrane region" description="Helical" evidence="8">
    <location>
        <begin position="7"/>
        <end position="26"/>
    </location>
</feature>
<keyword evidence="6 8" id="KW-1133">Transmembrane helix</keyword>
<keyword evidence="4" id="KW-1003">Cell membrane</keyword>
<evidence type="ECO:0000256" key="7">
    <source>
        <dbReference type="ARBA" id="ARBA00023136"/>
    </source>
</evidence>
<evidence type="ECO:0000256" key="2">
    <source>
        <dbReference type="ARBA" id="ARBA00009773"/>
    </source>
</evidence>
<evidence type="ECO:0000256" key="1">
    <source>
        <dbReference type="ARBA" id="ARBA00004651"/>
    </source>
</evidence>
<feature type="transmembrane region" description="Helical" evidence="8">
    <location>
        <begin position="301"/>
        <end position="325"/>
    </location>
</feature>
<feature type="transmembrane region" description="Helical" evidence="8">
    <location>
        <begin position="145"/>
        <end position="168"/>
    </location>
</feature>
<feature type="transmembrane region" description="Helical" evidence="8">
    <location>
        <begin position="231"/>
        <end position="257"/>
    </location>
</feature>
<evidence type="ECO:0000256" key="6">
    <source>
        <dbReference type="ARBA" id="ARBA00022989"/>
    </source>
</evidence>
<comment type="caution">
    <text evidence="9">The sequence shown here is derived from an EMBL/GenBank/DDBJ whole genome shotgun (WGS) entry which is preliminary data.</text>
</comment>
<dbReference type="Proteomes" id="UP000239872">
    <property type="component" value="Unassembled WGS sequence"/>
</dbReference>
<evidence type="ECO:0000313" key="9">
    <source>
        <dbReference type="EMBL" id="PQJ09787.1"/>
    </source>
</evidence>
<evidence type="ECO:0008006" key="11">
    <source>
        <dbReference type="Google" id="ProtNLM"/>
    </source>
</evidence>
<evidence type="ECO:0000256" key="5">
    <source>
        <dbReference type="ARBA" id="ARBA00022692"/>
    </source>
</evidence>
<gene>
    <name evidence="9" type="ORF">CJD36_017830</name>
</gene>
<dbReference type="InterPro" id="IPR002549">
    <property type="entry name" value="AI-2E-like"/>
</dbReference>
<organism evidence="9 10">
    <name type="scientific">Flavipsychrobacter stenotrophus</name>
    <dbReference type="NCBI Taxonomy" id="2077091"/>
    <lineage>
        <taxon>Bacteria</taxon>
        <taxon>Pseudomonadati</taxon>
        <taxon>Bacteroidota</taxon>
        <taxon>Chitinophagia</taxon>
        <taxon>Chitinophagales</taxon>
        <taxon>Chitinophagaceae</taxon>
        <taxon>Flavipsychrobacter</taxon>
    </lineage>
</organism>
<feature type="transmembrane region" description="Helical" evidence="8">
    <location>
        <begin position="32"/>
        <end position="50"/>
    </location>
</feature>